<organism evidence="1 2">
    <name type="scientific">Holothuria leucospilota</name>
    <name type="common">Black long sea cucumber</name>
    <name type="synonym">Mertensiothuria leucospilota</name>
    <dbReference type="NCBI Taxonomy" id="206669"/>
    <lineage>
        <taxon>Eukaryota</taxon>
        <taxon>Metazoa</taxon>
        <taxon>Echinodermata</taxon>
        <taxon>Eleutherozoa</taxon>
        <taxon>Echinozoa</taxon>
        <taxon>Holothuroidea</taxon>
        <taxon>Aspidochirotacea</taxon>
        <taxon>Aspidochirotida</taxon>
        <taxon>Holothuriidae</taxon>
        <taxon>Holothuria</taxon>
    </lineage>
</organism>
<proteinExistence type="predicted"/>
<evidence type="ECO:0000313" key="2">
    <source>
        <dbReference type="Proteomes" id="UP001152320"/>
    </source>
</evidence>
<gene>
    <name evidence="1" type="ORF">HOLleu_10851</name>
</gene>
<comment type="caution">
    <text evidence="1">The sequence shown here is derived from an EMBL/GenBank/DDBJ whole genome shotgun (WGS) entry which is preliminary data.</text>
</comment>
<sequence>MGMIAVLTPEKQTSYLVSRRNVSELSTAETSKVDIIEYRFATHALRNIKFQKLPGLQHCDMRVDILWELSFHFKQPVPNWQGMMHILCQGQMHPGRSSVHYLPMIDMYPGDKTLGIAFCLL</sequence>
<evidence type="ECO:0000313" key="1">
    <source>
        <dbReference type="EMBL" id="KAJ8043656.1"/>
    </source>
</evidence>
<protein>
    <submittedName>
        <fullName evidence="1">Uncharacterized protein</fullName>
    </submittedName>
</protein>
<keyword evidence="2" id="KW-1185">Reference proteome</keyword>
<reference evidence="1" key="1">
    <citation type="submission" date="2021-10" db="EMBL/GenBank/DDBJ databases">
        <title>Tropical sea cucumber genome reveals ecological adaptation and Cuvierian tubules defense mechanism.</title>
        <authorList>
            <person name="Chen T."/>
        </authorList>
    </citation>
    <scope>NUCLEOTIDE SEQUENCE</scope>
    <source>
        <strain evidence="1">Nanhai2018</strain>
        <tissue evidence="1">Muscle</tissue>
    </source>
</reference>
<name>A0A9Q1CEV1_HOLLE</name>
<accession>A0A9Q1CEV1</accession>
<dbReference type="OrthoDB" id="5982392at2759"/>
<dbReference type="AlphaFoldDB" id="A0A9Q1CEV1"/>
<dbReference type="EMBL" id="JAIZAY010000004">
    <property type="protein sequence ID" value="KAJ8043656.1"/>
    <property type="molecule type" value="Genomic_DNA"/>
</dbReference>
<dbReference type="Proteomes" id="UP001152320">
    <property type="component" value="Chromosome 4"/>
</dbReference>